<dbReference type="InterPro" id="IPR025857">
    <property type="entry name" value="MacB_PCD"/>
</dbReference>
<dbReference type="GO" id="GO:0022857">
    <property type="term" value="F:transmembrane transporter activity"/>
    <property type="evidence" value="ECO:0007669"/>
    <property type="project" value="TreeGrafter"/>
</dbReference>
<gene>
    <name evidence="10" type="ORF">A2Y67_02665</name>
</gene>
<protein>
    <recommendedName>
        <fullName evidence="12">Multidrug ABC transporter substrate-binding protein</fullName>
    </recommendedName>
</protein>
<keyword evidence="2" id="KW-1003">Cell membrane</keyword>
<keyword evidence="4 7" id="KW-1133">Transmembrane helix</keyword>
<dbReference type="AlphaFoldDB" id="A0A1G1XR53"/>
<proteinExistence type="inferred from homology"/>
<evidence type="ECO:0000256" key="3">
    <source>
        <dbReference type="ARBA" id="ARBA00022692"/>
    </source>
</evidence>
<dbReference type="EMBL" id="MHIA01000011">
    <property type="protein sequence ID" value="OGY42573.1"/>
    <property type="molecule type" value="Genomic_DNA"/>
</dbReference>
<evidence type="ECO:0000256" key="1">
    <source>
        <dbReference type="ARBA" id="ARBA00004651"/>
    </source>
</evidence>
<dbReference type="InterPro" id="IPR050250">
    <property type="entry name" value="Macrolide_Exporter_MacB"/>
</dbReference>
<evidence type="ECO:0000259" key="9">
    <source>
        <dbReference type="Pfam" id="PF12704"/>
    </source>
</evidence>
<evidence type="ECO:0000313" key="11">
    <source>
        <dbReference type="Proteomes" id="UP000176260"/>
    </source>
</evidence>
<evidence type="ECO:0000256" key="7">
    <source>
        <dbReference type="SAM" id="Phobius"/>
    </source>
</evidence>
<name>A0A1G1XR53_9BACT</name>
<comment type="caution">
    <text evidence="10">The sequence shown here is derived from an EMBL/GenBank/DDBJ whole genome shotgun (WGS) entry which is preliminary data.</text>
</comment>
<evidence type="ECO:0000256" key="2">
    <source>
        <dbReference type="ARBA" id="ARBA00022475"/>
    </source>
</evidence>
<evidence type="ECO:0000259" key="8">
    <source>
        <dbReference type="Pfam" id="PF02687"/>
    </source>
</evidence>
<feature type="transmembrane region" description="Helical" evidence="7">
    <location>
        <begin position="286"/>
        <end position="313"/>
    </location>
</feature>
<evidence type="ECO:0000313" key="10">
    <source>
        <dbReference type="EMBL" id="OGY42573.1"/>
    </source>
</evidence>
<feature type="non-terminal residue" evidence="10">
    <location>
        <position position="386"/>
    </location>
</feature>
<keyword evidence="3 7" id="KW-0812">Transmembrane</keyword>
<feature type="transmembrane region" description="Helical" evidence="7">
    <location>
        <begin position="365"/>
        <end position="385"/>
    </location>
</feature>
<dbReference type="Pfam" id="PF12704">
    <property type="entry name" value="MacB_PCD"/>
    <property type="match status" value="1"/>
</dbReference>
<keyword evidence="5 7" id="KW-0472">Membrane</keyword>
<organism evidence="10 11">
    <name type="scientific">Candidatus Buchananbacteria bacterium RBG_13_39_9</name>
    <dbReference type="NCBI Taxonomy" id="1797531"/>
    <lineage>
        <taxon>Bacteria</taxon>
        <taxon>Candidatus Buchananiibacteriota</taxon>
    </lineage>
</organism>
<comment type="subcellular location">
    <subcellularLocation>
        <location evidence="1">Cell membrane</location>
        <topology evidence="1">Multi-pass membrane protein</topology>
    </subcellularLocation>
</comment>
<comment type="similarity">
    <text evidence="6">Belongs to the ABC-4 integral membrane protein family.</text>
</comment>
<feature type="transmembrane region" description="Helical" evidence="7">
    <location>
        <begin position="21"/>
        <end position="44"/>
    </location>
</feature>
<dbReference type="InterPro" id="IPR003838">
    <property type="entry name" value="ABC3_permease_C"/>
</dbReference>
<evidence type="ECO:0000256" key="6">
    <source>
        <dbReference type="ARBA" id="ARBA00038076"/>
    </source>
</evidence>
<dbReference type="Pfam" id="PF02687">
    <property type="entry name" value="FtsX"/>
    <property type="match status" value="1"/>
</dbReference>
<dbReference type="Proteomes" id="UP000176260">
    <property type="component" value="Unassembled WGS sequence"/>
</dbReference>
<dbReference type="PANTHER" id="PTHR30572">
    <property type="entry name" value="MEMBRANE COMPONENT OF TRANSPORTER-RELATED"/>
    <property type="match status" value="1"/>
</dbReference>
<dbReference type="GO" id="GO:0005886">
    <property type="term" value="C:plasma membrane"/>
    <property type="evidence" value="ECO:0007669"/>
    <property type="project" value="UniProtKB-SubCell"/>
</dbReference>
<feature type="domain" description="MacB-like periplasmic core" evidence="9">
    <location>
        <begin position="24"/>
        <end position="250"/>
    </location>
</feature>
<evidence type="ECO:0000256" key="4">
    <source>
        <dbReference type="ARBA" id="ARBA00022989"/>
    </source>
</evidence>
<reference evidence="10 11" key="1">
    <citation type="journal article" date="2016" name="Nat. Commun.">
        <title>Thousands of microbial genomes shed light on interconnected biogeochemical processes in an aquifer system.</title>
        <authorList>
            <person name="Anantharaman K."/>
            <person name="Brown C.T."/>
            <person name="Hug L.A."/>
            <person name="Sharon I."/>
            <person name="Castelle C.J."/>
            <person name="Probst A.J."/>
            <person name="Thomas B.C."/>
            <person name="Singh A."/>
            <person name="Wilkins M.J."/>
            <person name="Karaoz U."/>
            <person name="Brodie E.L."/>
            <person name="Williams K.H."/>
            <person name="Hubbard S.S."/>
            <person name="Banfield J.F."/>
        </authorList>
    </citation>
    <scope>NUCLEOTIDE SEQUENCE [LARGE SCALE GENOMIC DNA]</scope>
</reference>
<evidence type="ECO:0000256" key="5">
    <source>
        <dbReference type="ARBA" id="ARBA00023136"/>
    </source>
</evidence>
<evidence type="ECO:0008006" key="12">
    <source>
        <dbReference type="Google" id="ProtNLM"/>
    </source>
</evidence>
<feature type="domain" description="ABC3 transporter permease C-terminal" evidence="8">
    <location>
        <begin position="293"/>
        <end position="382"/>
    </location>
</feature>
<feature type="transmembrane region" description="Helical" evidence="7">
    <location>
        <begin position="333"/>
        <end position="359"/>
    </location>
</feature>
<dbReference type="PANTHER" id="PTHR30572:SF4">
    <property type="entry name" value="ABC TRANSPORTER PERMEASE YTRF"/>
    <property type="match status" value="1"/>
</dbReference>
<sequence>MFQQIQKSIEIAKAAILRHKLRAVLTILGITVGITAVIVVLSAGKAIEFFITSQITQFGTDWIQVEVKVPATAHTSVENAGGMAQGITITTMKEKDAEEIKKDPNIVDVYAGSVGQEVVTFEDKNKIAMIFGVTEGFQRVDTGVVAAGRFFTDSEDKGLARVVVLGSRIKETLFGDQDAIGRTIKIKKYNFKVIGVMAERGSAGVFSMDDLIIMPLRSLQKLILGVDYVSFILGNMKDKTMGEQTVEDLTILVRDLHDISDPRLDDFAITTADQAMDMMAVVTGAIRILLCALACISLVVGGVGIMNVMYVSVTERTFEIGLRKALGATKDNILNQFLVEAVIITFLGGILGIILGIIITWLISFIATNFLGFQWQFYFSLIYLLL</sequence>
<accession>A0A1G1XR53</accession>